<evidence type="ECO:0000256" key="1">
    <source>
        <dbReference type="ARBA" id="ARBA00023125"/>
    </source>
</evidence>
<dbReference type="PANTHER" id="PTHR30328:SF54">
    <property type="entry name" value="HTH-TYPE TRANSCRIPTIONAL REPRESSOR SCO4008"/>
    <property type="match status" value="1"/>
</dbReference>
<dbReference type="Gene3D" id="1.10.10.60">
    <property type="entry name" value="Homeodomain-like"/>
    <property type="match status" value="1"/>
</dbReference>
<evidence type="ECO:0000313" key="4">
    <source>
        <dbReference type="EMBL" id="SUB76909.1"/>
    </source>
</evidence>
<organism evidence="4 5">
    <name type="scientific">Porphyromonas macacae</name>
    <dbReference type="NCBI Taxonomy" id="28115"/>
    <lineage>
        <taxon>Bacteria</taxon>
        <taxon>Pseudomonadati</taxon>
        <taxon>Bacteroidota</taxon>
        <taxon>Bacteroidia</taxon>
        <taxon>Bacteroidales</taxon>
        <taxon>Porphyromonadaceae</taxon>
        <taxon>Porphyromonas</taxon>
    </lineage>
</organism>
<dbReference type="GO" id="GO:0003677">
    <property type="term" value="F:DNA binding"/>
    <property type="evidence" value="ECO:0007669"/>
    <property type="project" value="UniProtKB-UniRule"/>
</dbReference>
<dbReference type="Proteomes" id="UP000254263">
    <property type="component" value="Unassembled WGS sequence"/>
</dbReference>
<sequence length="211" mass="24683">MSKTKELMLDVARQLFARFGVAKTTMNDIADAAHKGRRTIYTYFKSKDEIFEAVIERELNKLYCELEEVYHGGLRPDRKLLAFTYRHLNAMRELVMRNGSLRADFFKDIWTVEEVRKSFDRREQQLIRNILDDGINQGLFNLPDSNMMSRLIQNSMKGLEVPFISGHLRTPGSKEFERLFSNAKFLIFQGICTPEGRRLREEDHDADIAKI</sequence>
<evidence type="ECO:0000313" key="5">
    <source>
        <dbReference type="Proteomes" id="UP000254263"/>
    </source>
</evidence>
<feature type="DNA-binding region" description="H-T-H motif" evidence="2">
    <location>
        <begin position="25"/>
        <end position="44"/>
    </location>
</feature>
<reference evidence="4 5" key="1">
    <citation type="submission" date="2018-06" db="EMBL/GenBank/DDBJ databases">
        <authorList>
            <consortium name="Pathogen Informatics"/>
            <person name="Doyle S."/>
        </authorList>
    </citation>
    <scope>NUCLEOTIDE SEQUENCE [LARGE SCALE GENOMIC DNA]</scope>
    <source>
        <strain evidence="4 5">NCTC13100</strain>
    </source>
</reference>
<dbReference type="InterPro" id="IPR001647">
    <property type="entry name" value="HTH_TetR"/>
</dbReference>
<keyword evidence="1 2" id="KW-0238">DNA-binding</keyword>
<dbReference type="EMBL" id="UGTI01000001">
    <property type="protein sequence ID" value="SUB76909.1"/>
    <property type="molecule type" value="Genomic_DNA"/>
</dbReference>
<proteinExistence type="predicted"/>
<dbReference type="PRINTS" id="PR00455">
    <property type="entry name" value="HTHTETR"/>
</dbReference>
<dbReference type="InterPro" id="IPR050109">
    <property type="entry name" value="HTH-type_TetR-like_transc_reg"/>
</dbReference>
<dbReference type="Pfam" id="PF00440">
    <property type="entry name" value="TetR_N"/>
    <property type="match status" value="1"/>
</dbReference>
<feature type="domain" description="HTH tetR-type" evidence="3">
    <location>
        <begin position="2"/>
        <end position="62"/>
    </location>
</feature>
<dbReference type="PANTHER" id="PTHR30328">
    <property type="entry name" value="TRANSCRIPTIONAL REPRESSOR"/>
    <property type="match status" value="1"/>
</dbReference>
<dbReference type="Gene3D" id="1.10.357.10">
    <property type="entry name" value="Tetracycline Repressor, domain 2"/>
    <property type="match status" value="1"/>
</dbReference>
<gene>
    <name evidence="4" type="primary">envR</name>
    <name evidence="4" type="ORF">NCTC13100_00020</name>
</gene>
<accession>A0A379DEY9</accession>
<dbReference type="SUPFAM" id="SSF46689">
    <property type="entry name" value="Homeodomain-like"/>
    <property type="match status" value="1"/>
</dbReference>
<dbReference type="AlphaFoldDB" id="A0A379DEY9"/>
<evidence type="ECO:0000259" key="3">
    <source>
        <dbReference type="PROSITE" id="PS50977"/>
    </source>
</evidence>
<protein>
    <submittedName>
        <fullName evidence="4">Probable acrEF/envCD operon repressor</fullName>
    </submittedName>
</protein>
<name>A0A379DEY9_9PORP</name>
<dbReference type="InterPro" id="IPR009057">
    <property type="entry name" value="Homeodomain-like_sf"/>
</dbReference>
<evidence type="ECO:0000256" key="2">
    <source>
        <dbReference type="PROSITE-ProRule" id="PRU00335"/>
    </source>
</evidence>
<dbReference type="PROSITE" id="PS50977">
    <property type="entry name" value="HTH_TETR_2"/>
    <property type="match status" value="1"/>
</dbReference>